<evidence type="ECO:0000313" key="1">
    <source>
        <dbReference type="EMBL" id="KLU07210.1"/>
    </source>
</evidence>
<dbReference type="EMBL" id="LECT01000007">
    <property type="protein sequence ID" value="KLU07210.1"/>
    <property type="molecule type" value="Genomic_DNA"/>
</dbReference>
<evidence type="ECO:0000313" key="2">
    <source>
        <dbReference type="Proteomes" id="UP000036367"/>
    </source>
</evidence>
<dbReference type="STRING" id="595434.RISK_001011"/>
<protein>
    <submittedName>
        <fullName evidence="1">Uncharacterized protein</fullName>
    </submittedName>
</protein>
<comment type="caution">
    <text evidence="1">The sequence shown here is derived from an EMBL/GenBank/DDBJ whole genome shotgun (WGS) entry which is preliminary data.</text>
</comment>
<dbReference type="PATRIC" id="fig|595434.4.peg.969"/>
<dbReference type="AlphaFoldDB" id="A0A0J1BL04"/>
<name>A0A0J1BL04_RHOIS</name>
<reference evidence="1" key="1">
    <citation type="submission" date="2015-05" db="EMBL/GenBank/DDBJ databases">
        <title>Permanent draft genome of Rhodopirellula islandicus K833.</title>
        <authorList>
            <person name="Kizina J."/>
            <person name="Richter M."/>
            <person name="Glockner F.O."/>
            <person name="Harder J."/>
        </authorList>
    </citation>
    <scope>NUCLEOTIDE SEQUENCE [LARGE SCALE GENOMIC DNA]</scope>
    <source>
        <strain evidence="1">K833</strain>
    </source>
</reference>
<dbReference type="Proteomes" id="UP000036367">
    <property type="component" value="Unassembled WGS sequence"/>
</dbReference>
<organism evidence="1 2">
    <name type="scientific">Rhodopirellula islandica</name>
    <dbReference type="NCBI Taxonomy" id="595434"/>
    <lineage>
        <taxon>Bacteria</taxon>
        <taxon>Pseudomonadati</taxon>
        <taxon>Planctomycetota</taxon>
        <taxon>Planctomycetia</taxon>
        <taxon>Pirellulales</taxon>
        <taxon>Pirellulaceae</taxon>
        <taxon>Rhodopirellula</taxon>
    </lineage>
</organism>
<accession>A0A0J1BL04</accession>
<keyword evidence="2" id="KW-1185">Reference proteome</keyword>
<proteinExistence type="predicted"/>
<gene>
    <name evidence="1" type="ORF">RISK_001011</name>
</gene>
<sequence>MKKGRSWKKSGIRDRSVNTKRFAAQANAHMVLPDHSCLPA</sequence>